<evidence type="ECO:0000313" key="3">
    <source>
        <dbReference type="Proteomes" id="UP000306102"/>
    </source>
</evidence>
<gene>
    <name evidence="2" type="ORF">TEA_022449</name>
</gene>
<feature type="region of interest" description="Disordered" evidence="1">
    <location>
        <begin position="140"/>
        <end position="160"/>
    </location>
</feature>
<dbReference type="EMBL" id="SDRB02011188">
    <property type="protein sequence ID" value="THG02479.1"/>
    <property type="molecule type" value="Genomic_DNA"/>
</dbReference>
<evidence type="ECO:0000313" key="2">
    <source>
        <dbReference type="EMBL" id="THG02479.1"/>
    </source>
</evidence>
<dbReference type="Proteomes" id="UP000306102">
    <property type="component" value="Unassembled WGS sequence"/>
</dbReference>
<evidence type="ECO:0000256" key="1">
    <source>
        <dbReference type="SAM" id="MobiDB-lite"/>
    </source>
</evidence>
<dbReference type="STRING" id="542762.A0A4S4DI43"/>
<proteinExistence type="predicted"/>
<keyword evidence="3" id="KW-1185">Reference proteome</keyword>
<organism evidence="2 3">
    <name type="scientific">Camellia sinensis var. sinensis</name>
    <name type="common">China tea</name>
    <dbReference type="NCBI Taxonomy" id="542762"/>
    <lineage>
        <taxon>Eukaryota</taxon>
        <taxon>Viridiplantae</taxon>
        <taxon>Streptophyta</taxon>
        <taxon>Embryophyta</taxon>
        <taxon>Tracheophyta</taxon>
        <taxon>Spermatophyta</taxon>
        <taxon>Magnoliopsida</taxon>
        <taxon>eudicotyledons</taxon>
        <taxon>Gunneridae</taxon>
        <taxon>Pentapetalae</taxon>
        <taxon>asterids</taxon>
        <taxon>Ericales</taxon>
        <taxon>Theaceae</taxon>
        <taxon>Camellia</taxon>
    </lineage>
</organism>
<sequence>MQCEEEEHPFLFLGDLHSYLFINLLRSFLNDEDDNEIGFQIEGDSEFFDKLWHVMMACKSPPKALMAKIEQVKCGLRPMEPALVARVRIAQTGAHLPGSCEDEKCGNVLRCSLPGSCEDDECGDVMRCPLVCSCEDDKSGRFEDMKSPSPANEEEDVYLF</sequence>
<name>A0A4S4DI43_CAMSN</name>
<reference evidence="2 3" key="1">
    <citation type="journal article" date="2018" name="Proc. Natl. Acad. Sci. U.S.A.">
        <title>Draft genome sequence of Camellia sinensis var. sinensis provides insights into the evolution of the tea genome and tea quality.</title>
        <authorList>
            <person name="Wei C."/>
            <person name="Yang H."/>
            <person name="Wang S."/>
            <person name="Zhao J."/>
            <person name="Liu C."/>
            <person name="Gao L."/>
            <person name="Xia E."/>
            <person name="Lu Y."/>
            <person name="Tai Y."/>
            <person name="She G."/>
            <person name="Sun J."/>
            <person name="Cao H."/>
            <person name="Tong W."/>
            <person name="Gao Q."/>
            <person name="Li Y."/>
            <person name="Deng W."/>
            <person name="Jiang X."/>
            <person name="Wang W."/>
            <person name="Chen Q."/>
            <person name="Zhang S."/>
            <person name="Li H."/>
            <person name="Wu J."/>
            <person name="Wang P."/>
            <person name="Li P."/>
            <person name="Shi C."/>
            <person name="Zheng F."/>
            <person name="Jian J."/>
            <person name="Huang B."/>
            <person name="Shan D."/>
            <person name="Shi M."/>
            <person name="Fang C."/>
            <person name="Yue Y."/>
            <person name="Li F."/>
            <person name="Li D."/>
            <person name="Wei S."/>
            <person name="Han B."/>
            <person name="Jiang C."/>
            <person name="Yin Y."/>
            <person name="Xia T."/>
            <person name="Zhang Z."/>
            <person name="Bennetzen J.L."/>
            <person name="Zhao S."/>
            <person name="Wan X."/>
        </authorList>
    </citation>
    <scope>NUCLEOTIDE SEQUENCE [LARGE SCALE GENOMIC DNA]</scope>
    <source>
        <strain evidence="3">cv. Shuchazao</strain>
        <tissue evidence="2">Leaf</tissue>
    </source>
</reference>
<comment type="caution">
    <text evidence="2">The sequence shown here is derived from an EMBL/GenBank/DDBJ whole genome shotgun (WGS) entry which is preliminary data.</text>
</comment>
<accession>A0A4S4DI43</accession>
<protein>
    <submittedName>
        <fullName evidence="2">Uncharacterized protein</fullName>
    </submittedName>
</protein>
<dbReference type="AlphaFoldDB" id="A0A4S4DI43"/>